<evidence type="ECO:0000313" key="3">
    <source>
        <dbReference type="Proteomes" id="UP000663879"/>
    </source>
</evidence>
<comment type="caution">
    <text evidence="2">The sequence shown here is derived from an EMBL/GenBank/DDBJ whole genome shotgun (WGS) entry which is preliminary data.</text>
</comment>
<feature type="domain" description="Peptidase S1" evidence="1">
    <location>
        <begin position="26"/>
        <end position="84"/>
    </location>
</feature>
<dbReference type="OrthoDB" id="6147874at2759"/>
<dbReference type="PANTHER" id="PTHR24260:SF136">
    <property type="entry name" value="GH08193P-RELATED"/>
    <property type="match status" value="1"/>
</dbReference>
<evidence type="ECO:0000313" key="2">
    <source>
        <dbReference type="EMBL" id="CAF0811291.1"/>
    </source>
</evidence>
<dbReference type="SUPFAM" id="SSF50494">
    <property type="entry name" value="Trypsin-like serine proteases"/>
    <property type="match status" value="1"/>
</dbReference>
<evidence type="ECO:0000259" key="1">
    <source>
        <dbReference type="Pfam" id="PF00089"/>
    </source>
</evidence>
<dbReference type="Proteomes" id="UP000663879">
    <property type="component" value="Unassembled WGS sequence"/>
</dbReference>
<dbReference type="AlphaFoldDB" id="A0A813TE07"/>
<keyword evidence="3" id="KW-1185">Reference proteome</keyword>
<dbReference type="InterPro" id="IPR051333">
    <property type="entry name" value="CLIP_Serine_Protease"/>
</dbReference>
<dbReference type="Pfam" id="PF00089">
    <property type="entry name" value="Trypsin"/>
    <property type="match status" value="1"/>
</dbReference>
<dbReference type="GO" id="GO:0004252">
    <property type="term" value="F:serine-type endopeptidase activity"/>
    <property type="evidence" value="ECO:0007669"/>
    <property type="project" value="InterPro"/>
</dbReference>
<dbReference type="InterPro" id="IPR009003">
    <property type="entry name" value="Peptidase_S1_PA"/>
</dbReference>
<protein>
    <recommendedName>
        <fullName evidence="1">Peptidase S1 domain-containing protein</fullName>
    </recommendedName>
</protein>
<name>A0A813TE07_9BILA</name>
<dbReference type="GO" id="GO:0006508">
    <property type="term" value="P:proteolysis"/>
    <property type="evidence" value="ECO:0007669"/>
    <property type="project" value="InterPro"/>
</dbReference>
<dbReference type="EMBL" id="CAJNOC010000865">
    <property type="protein sequence ID" value="CAF0811291.1"/>
    <property type="molecule type" value="Genomic_DNA"/>
</dbReference>
<accession>A0A813TE07</accession>
<dbReference type="InterPro" id="IPR043504">
    <property type="entry name" value="Peptidase_S1_PA_chymotrypsin"/>
</dbReference>
<reference evidence="2" key="1">
    <citation type="submission" date="2021-02" db="EMBL/GenBank/DDBJ databases">
        <authorList>
            <person name="Nowell W R."/>
        </authorList>
    </citation>
    <scope>NUCLEOTIDE SEQUENCE</scope>
    <source>
        <strain evidence="2">Ploen Becks lab</strain>
    </source>
</reference>
<dbReference type="PANTHER" id="PTHR24260">
    <property type="match status" value="1"/>
</dbReference>
<organism evidence="2 3">
    <name type="scientific">Brachionus calyciflorus</name>
    <dbReference type="NCBI Taxonomy" id="104777"/>
    <lineage>
        <taxon>Eukaryota</taxon>
        <taxon>Metazoa</taxon>
        <taxon>Spiralia</taxon>
        <taxon>Gnathifera</taxon>
        <taxon>Rotifera</taxon>
        <taxon>Eurotatoria</taxon>
        <taxon>Monogononta</taxon>
        <taxon>Pseudotrocha</taxon>
        <taxon>Ploima</taxon>
        <taxon>Brachionidae</taxon>
        <taxon>Brachionus</taxon>
    </lineage>
</organism>
<gene>
    <name evidence="2" type="ORF">OXX778_LOCUS6985</name>
</gene>
<dbReference type="Gene3D" id="2.40.10.10">
    <property type="entry name" value="Trypsin-like serine proteases"/>
    <property type="match status" value="1"/>
</dbReference>
<proteinExistence type="predicted"/>
<sequence>MSMTIINFKDDLTCENLDYYNYCSFNKLSSACNGDSGGGLYFQINERWYVYGITSFGMYDENMKSCLVNSPAFNTMVPKYLEWIKKAMIQSFSPYEKVSLFDYI</sequence>
<dbReference type="InterPro" id="IPR001254">
    <property type="entry name" value="Trypsin_dom"/>
</dbReference>